<reference evidence="7 8" key="1">
    <citation type="submission" date="2016-05" db="EMBL/GenBank/DDBJ databases">
        <title>Comparative genomics of biotechnologically important yeasts.</title>
        <authorList>
            <consortium name="DOE Joint Genome Institute"/>
            <person name="Riley R."/>
            <person name="Haridas S."/>
            <person name="Wolfe K.H."/>
            <person name="Lopes M.R."/>
            <person name="Hittinger C.T."/>
            <person name="Goker M."/>
            <person name="Salamov A."/>
            <person name="Wisecaver J."/>
            <person name="Long T.M."/>
            <person name="Aerts A.L."/>
            <person name="Barry K."/>
            <person name="Choi C."/>
            <person name="Clum A."/>
            <person name="Coughlan A.Y."/>
            <person name="Deshpande S."/>
            <person name="Douglass A.P."/>
            <person name="Hanson S.J."/>
            <person name="Klenk H.-P."/>
            <person name="LaButti K."/>
            <person name="Lapidus A."/>
            <person name="Lindquist E."/>
            <person name="Lipzen A."/>
            <person name="Meier-kolthoff J.P."/>
            <person name="Ohm R.A."/>
            <person name="Otillar R.P."/>
            <person name="Pangilinan J."/>
            <person name="Peng Y."/>
            <person name="Rokas A."/>
            <person name="Rosa C.A."/>
            <person name="Scheuner C."/>
            <person name="Sibirny A.A."/>
            <person name="Slot J.C."/>
            <person name="Stielow J.B."/>
            <person name="Sun H."/>
            <person name="Kurtzman C.P."/>
            <person name="Blackwell M."/>
            <person name="Grigoriev I.V."/>
            <person name="Jeffries T.W."/>
        </authorList>
    </citation>
    <scope>NUCLEOTIDE SEQUENCE [LARGE SCALE GENOMIC DNA]</scope>
    <source>
        <strain evidence="7 8">NRRL YB-4993</strain>
    </source>
</reference>
<keyword evidence="8" id="KW-1185">Reference proteome</keyword>
<dbReference type="InterPro" id="IPR050329">
    <property type="entry name" value="GLI_C2H2-zinc-finger"/>
</dbReference>
<dbReference type="FunFam" id="3.30.160.60:FF:000624">
    <property type="entry name" value="zinc finger protein 697"/>
    <property type="match status" value="1"/>
</dbReference>
<feature type="domain" description="C2H2-type" evidence="6">
    <location>
        <begin position="440"/>
        <end position="467"/>
    </location>
</feature>
<dbReference type="GO" id="GO:0000978">
    <property type="term" value="F:RNA polymerase II cis-regulatory region sequence-specific DNA binding"/>
    <property type="evidence" value="ECO:0007669"/>
    <property type="project" value="TreeGrafter"/>
</dbReference>
<dbReference type="FunFam" id="3.30.160.60:FF:000125">
    <property type="entry name" value="Putative zinc finger protein 143"/>
    <property type="match status" value="1"/>
</dbReference>
<evidence type="ECO:0000256" key="2">
    <source>
        <dbReference type="ARBA" id="ARBA00022737"/>
    </source>
</evidence>
<gene>
    <name evidence="7" type="ORF">METBIDRAFT_21684</name>
</gene>
<dbReference type="Pfam" id="PF00096">
    <property type="entry name" value="zf-C2H2"/>
    <property type="match status" value="4"/>
</dbReference>
<keyword evidence="2" id="KW-0677">Repeat</keyword>
<proteinExistence type="predicted"/>
<evidence type="ECO:0000259" key="6">
    <source>
        <dbReference type="PROSITE" id="PS50157"/>
    </source>
</evidence>
<comment type="caution">
    <text evidence="7">The sequence shown here is derived from an EMBL/GenBank/DDBJ whole genome shotgun (WGS) entry which is preliminary data.</text>
</comment>
<dbReference type="PROSITE" id="PS00028">
    <property type="entry name" value="ZINC_FINGER_C2H2_1"/>
    <property type="match status" value="4"/>
</dbReference>
<evidence type="ECO:0000256" key="5">
    <source>
        <dbReference type="PROSITE-ProRule" id="PRU00042"/>
    </source>
</evidence>
<dbReference type="GO" id="GO:0045944">
    <property type="term" value="P:positive regulation of transcription by RNA polymerase II"/>
    <property type="evidence" value="ECO:0007669"/>
    <property type="project" value="UniProtKB-ARBA"/>
</dbReference>
<evidence type="ECO:0000256" key="4">
    <source>
        <dbReference type="ARBA" id="ARBA00022833"/>
    </source>
</evidence>
<dbReference type="STRING" id="869754.A0A1A0HBN2"/>
<dbReference type="FunFam" id="3.30.160.60:FF:000446">
    <property type="entry name" value="Zinc finger protein"/>
    <property type="match status" value="1"/>
</dbReference>
<dbReference type="Proteomes" id="UP000092555">
    <property type="component" value="Unassembled WGS sequence"/>
</dbReference>
<dbReference type="EMBL" id="LXTC01000003">
    <property type="protein sequence ID" value="OBA21421.1"/>
    <property type="molecule type" value="Genomic_DNA"/>
</dbReference>
<name>A0A1A0HBN2_9ASCO</name>
<feature type="domain" description="C2H2-type" evidence="6">
    <location>
        <begin position="383"/>
        <end position="411"/>
    </location>
</feature>
<feature type="domain" description="C2H2-type" evidence="6">
    <location>
        <begin position="496"/>
        <end position="518"/>
    </location>
</feature>
<keyword evidence="4" id="KW-0862">Zinc</keyword>
<protein>
    <recommendedName>
        <fullName evidence="6">C2H2-type domain-containing protein</fullName>
    </recommendedName>
</protein>
<dbReference type="Gene3D" id="3.30.160.60">
    <property type="entry name" value="Classic Zinc Finger"/>
    <property type="match status" value="5"/>
</dbReference>
<feature type="domain" description="C2H2-type" evidence="6">
    <location>
        <begin position="412"/>
        <end position="439"/>
    </location>
</feature>
<keyword evidence="1" id="KW-0479">Metal-binding</keyword>
<keyword evidence="3 5" id="KW-0863">Zinc-finger</keyword>
<dbReference type="GeneID" id="30028068"/>
<dbReference type="SUPFAM" id="SSF57667">
    <property type="entry name" value="beta-beta-alpha zinc fingers"/>
    <property type="match status" value="2"/>
</dbReference>
<evidence type="ECO:0000313" key="8">
    <source>
        <dbReference type="Proteomes" id="UP000092555"/>
    </source>
</evidence>
<evidence type="ECO:0000256" key="1">
    <source>
        <dbReference type="ARBA" id="ARBA00022723"/>
    </source>
</evidence>
<sequence>CDGAGIGNADLGLHPTECCSDESCEAEPVADMCVDSGCGETGHHDNSLCEWQRPRLTIFEDLIQNVHRNLEQPGGVVGDTVGEVPFKAIDGLQFHIHFPHHCHQDPPRNPGEGAPVGPGFHLHADGDHSMHQSCFHARLPLPNHKGQPGPTYGQQQAQLQQDYDFFVQFNNFRQLFPEPGLKMADLELPAGLKEALHVDTVRPPHTFLCQWENCLQPVDNESLMDHVLGTHLAQELLGPGAPAPGKLECEWDDCGFMDGDVQLFLDHLNSHKSGGAMEHGCVETLHGNVACTHKHPVHKLDGGRLGPQNSHALRILDMRISPKRVVAPEPSDPLHTCKWQTGTSAAGEPILCNRTHASAGALQDHLKDDHIGRGKLIYHCCWHGCERNNGKPFTQRQKIFRHIHVHTGHRPCVCATCGASFAVPSLLKLHQRIHLGEKPYACATCGRCFATRSSRAIHMRIHSDSRPLVCTWPGCGKRFRESTNLTKHMRTHTRTFTCEQCGKDFDTRRGLTRHMKSH</sequence>
<dbReference type="PROSITE" id="PS50157">
    <property type="entry name" value="ZINC_FINGER_C2H2_2"/>
    <property type="match status" value="5"/>
</dbReference>
<evidence type="ECO:0000256" key="3">
    <source>
        <dbReference type="ARBA" id="ARBA00022771"/>
    </source>
</evidence>
<dbReference type="GO" id="GO:0008270">
    <property type="term" value="F:zinc ion binding"/>
    <property type="evidence" value="ECO:0007669"/>
    <property type="project" value="UniProtKB-KW"/>
</dbReference>
<feature type="domain" description="C2H2-type" evidence="6">
    <location>
        <begin position="468"/>
        <end position="497"/>
    </location>
</feature>
<dbReference type="OrthoDB" id="3437960at2759"/>
<dbReference type="GO" id="GO:0000981">
    <property type="term" value="F:DNA-binding transcription factor activity, RNA polymerase II-specific"/>
    <property type="evidence" value="ECO:0007669"/>
    <property type="project" value="UniProtKB-ARBA"/>
</dbReference>
<dbReference type="FunFam" id="3.30.160.60:FF:000100">
    <property type="entry name" value="Zinc finger 45-like"/>
    <property type="match status" value="1"/>
</dbReference>
<dbReference type="PANTHER" id="PTHR19818:SF139">
    <property type="entry name" value="PAIR-RULE PROTEIN ODD-PAIRED"/>
    <property type="match status" value="1"/>
</dbReference>
<dbReference type="PANTHER" id="PTHR19818">
    <property type="entry name" value="ZINC FINGER PROTEIN ZIC AND GLI"/>
    <property type="match status" value="1"/>
</dbReference>
<dbReference type="GO" id="GO:0005634">
    <property type="term" value="C:nucleus"/>
    <property type="evidence" value="ECO:0007669"/>
    <property type="project" value="TreeGrafter"/>
</dbReference>
<dbReference type="Gene3D" id="6.10.140.370">
    <property type="match status" value="1"/>
</dbReference>
<feature type="non-terminal residue" evidence="7">
    <location>
        <position position="518"/>
    </location>
</feature>
<evidence type="ECO:0000313" key="7">
    <source>
        <dbReference type="EMBL" id="OBA21421.1"/>
    </source>
</evidence>
<accession>A0A1A0HBN2</accession>
<dbReference type="InterPro" id="IPR013087">
    <property type="entry name" value="Znf_C2H2_type"/>
</dbReference>
<dbReference type="AlphaFoldDB" id="A0A1A0HBN2"/>
<dbReference type="SMART" id="SM00355">
    <property type="entry name" value="ZnF_C2H2"/>
    <property type="match status" value="8"/>
</dbReference>
<organism evidence="7 8">
    <name type="scientific">Metschnikowia bicuspidata var. bicuspidata NRRL YB-4993</name>
    <dbReference type="NCBI Taxonomy" id="869754"/>
    <lineage>
        <taxon>Eukaryota</taxon>
        <taxon>Fungi</taxon>
        <taxon>Dikarya</taxon>
        <taxon>Ascomycota</taxon>
        <taxon>Saccharomycotina</taxon>
        <taxon>Pichiomycetes</taxon>
        <taxon>Metschnikowiaceae</taxon>
        <taxon>Metschnikowia</taxon>
    </lineage>
</organism>
<dbReference type="RefSeq" id="XP_018711931.1">
    <property type="nucleotide sequence ID" value="XM_018855092.1"/>
</dbReference>
<feature type="non-terminal residue" evidence="7">
    <location>
        <position position="1"/>
    </location>
</feature>
<dbReference type="InterPro" id="IPR036236">
    <property type="entry name" value="Znf_C2H2_sf"/>
</dbReference>